<reference evidence="3 4" key="1">
    <citation type="submission" date="2019-07" db="EMBL/GenBank/DDBJ databases">
        <title>Reclasification of Spiribacter aquaticus.</title>
        <authorList>
            <person name="Leon M.J."/>
            <person name="Sanchez-Porro C."/>
            <person name="Ventosa A."/>
        </authorList>
    </citation>
    <scope>NUCLEOTIDE SEQUENCE [LARGE SCALE GENOMIC DNA]</scope>
    <source>
        <strain evidence="3 4">SP30</strain>
    </source>
</reference>
<evidence type="ECO:0000313" key="3">
    <source>
        <dbReference type="EMBL" id="TVO63824.1"/>
    </source>
</evidence>
<dbReference type="InterPro" id="IPR007835">
    <property type="entry name" value="MOFRL"/>
</dbReference>
<feature type="domain" description="MOFRL-associated" evidence="2">
    <location>
        <begin position="4"/>
        <end position="228"/>
    </location>
</feature>
<evidence type="ECO:0000313" key="4">
    <source>
        <dbReference type="Proteomes" id="UP000316688"/>
    </source>
</evidence>
<dbReference type="GO" id="GO:0005737">
    <property type="term" value="C:cytoplasm"/>
    <property type="evidence" value="ECO:0007669"/>
    <property type="project" value="TreeGrafter"/>
</dbReference>
<dbReference type="Pfam" id="PF13660">
    <property type="entry name" value="DUF4147"/>
    <property type="match status" value="1"/>
</dbReference>
<keyword evidence="4" id="KW-1185">Reference proteome</keyword>
<dbReference type="InterPro" id="IPR025286">
    <property type="entry name" value="MOFRL_assoc_dom"/>
</dbReference>
<dbReference type="FunFam" id="3.40.1480.10:FF:000002">
    <property type="entry name" value="Glycerate kinase"/>
    <property type="match status" value="1"/>
</dbReference>
<comment type="caution">
    <text evidence="3">The sequence shown here is derived from an EMBL/GenBank/DDBJ whole genome shotgun (WGS) entry which is preliminary data.</text>
</comment>
<dbReference type="SUPFAM" id="SSF82544">
    <property type="entry name" value="GckA/TtuD-like"/>
    <property type="match status" value="1"/>
</dbReference>
<feature type="domain" description="MOFRL" evidence="1">
    <location>
        <begin position="307"/>
        <end position="412"/>
    </location>
</feature>
<dbReference type="EMBL" id="VMKP01000004">
    <property type="protein sequence ID" value="TVO63824.1"/>
    <property type="molecule type" value="Genomic_DNA"/>
</dbReference>
<gene>
    <name evidence="3" type="ORF">FPL11_09205</name>
</gene>
<dbReference type="InterPro" id="IPR039760">
    <property type="entry name" value="MOFRL_protein"/>
</dbReference>
<dbReference type="InterPro" id="IPR038614">
    <property type="entry name" value="GK_N_sf"/>
</dbReference>
<accession>A0A557RF84</accession>
<dbReference type="Pfam" id="PF05161">
    <property type="entry name" value="MOFRL"/>
    <property type="match status" value="1"/>
</dbReference>
<evidence type="ECO:0000259" key="2">
    <source>
        <dbReference type="Pfam" id="PF13660"/>
    </source>
</evidence>
<dbReference type="AlphaFoldDB" id="A0A557RF84"/>
<organism evidence="3 4">
    <name type="scientific">Spiribacter aquaticus</name>
    <dbReference type="NCBI Taxonomy" id="1935996"/>
    <lineage>
        <taxon>Bacteria</taxon>
        <taxon>Pseudomonadati</taxon>
        <taxon>Pseudomonadota</taxon>
        <taxon>Gammaproteobacteria</taxon>
        <taxon>Chromatiales</taxon>
        <taxon>Ectothiorhodospiraceae</taxon>
        <taxon>Spiribacter</taxon>
    </lineage>
</organism>
<keyword evidence="3" id="KW-0418">Kinase</keyword>
<name>A0A557RF84_9GAMM</name>
<keyword evidence="3" id="KW-0808">Transferase</keyword>
<dbReference type="GO" id="GO:0008887">
    <property type="term" value="F:glycerate kinase activity"/>
    <property type="evidence" value="ECO:0007669"/>
    <property type="project" value="InterPro"/>
</dbReference>
<sequence>MDALRRLFDAGVAAAHPARVVAPHFPPISKDGRTRVIGAGKAAAAMAQALEKAWPPDVPAPQGLVVTRYGHGAMLESIECIEASHPLPDAAGREAAQRMVDIAHELGEGDQLLCLLSGGGSALLTLPADGLTMADQQAVSSALLRSGADIADINCVRKHLSAVKGGQLAVAAWPARVTTLMISDVAGDDPATIASGPTVADPTTFGDARAILDRFGIDPPTAVRHHLESSGQETPKPGDPRLDAVENIIVARSQTSLEAMAEYARSQGIRPIILGDAIEGEAREVGRVMAGIARQVARHHQPAAPPCVLLSGGETSVTVRGEGRGGRNLEFLLGLAIALEGAETVHALAGDSDGIDGSEDNAGAMVTPDTLARARRMGVNPRDRLANNDAYGFFAALGDLVMTGPTLTNVNDLRAILIAEPRAQAGSQ</sequence>
<dbReference type="InterPro" id="IPR037035">
    <property type="entry name" value="GK-like_C_sf"/>
</dbReference>
<dbReference type="Proteomes" id="UP000316688">
    <property type="component" value="Unassembled WGS sequence"/>
</dbReference>
<dbReference type="PANTHER" id="PTHR12227">
    <property type="entry name" value="GLYCERATE KINASE"/>
    <property type="match status" value="1"/>
</dbReference>
<dbReference type="Gene3D" id="3.40.1480.10">
    <property type="entry name" value="MOFRL domain"/>
    <property type="match status" value="1"/>
</dbReference>
<dbReference type="PANTHER" id="PTHR12227:SF0">
    <property type="entry name" value="GLYCERATE KINASE"/>
    <property type="match status" value="1"/>
</dbReference>
<protein>
    <submittedName>
        <fullName evidence="3">Glycerate kinase</fullName>
    </submittedName>
</protein>
<proteinExistence type="predicted"/>
<dbReference type="Gene3D" id="3.40.50.10180">
    <property type="entry name" value="Glycerate kinase, MOFRL-like N-terminal domain"/>
    <property type="match status" value="1"/>
</dbReference>
<dbReference type="RefSeq" id="WP_144348342.1">
    <property type="nucleotide sequence ID" value="NZ_VMKP01000004.1"/>
</dbReference>
<evidence type="ECO:0000259" key="1">
    <source>
        <dbReference type="Pfam" id="PF05161"/>
    </source>
</evidence>